<evidence type="ECO:0000259" key="12">
    <source>
        <dbReference type="PROSITE" id="PS51192"/>
    </source>
</evidence>
<keyword evidence="6 11" id="KW-0680">Restriction system</keyword>
<dbReference type="Gene3D" id="3.40.50.300">
    <property type="entry name" value="P-loop containing nucleotide triphosphate hydrolases"/>
    <property type="match status" value="2"/>
</dbReference>
<accession>A0A7L7KQ73</accession>
<dbReference type="NCBIfam" id="TIGR00348">
    <property type="entry name" value="hsdR"/>
    <property type="match status" value="1"/>
</dbReference>
<organism evidence="13 14">
    <name type="scientific">Candidatus Xianfuyuplasma coldseepsis</name>
    <dbReference type="NCBI Taxonomy" id="2782163"/>
    <lineage>
        <taxon>Bacteria</taxon>
        <taxon>Bacillati</taxon>
        <taxon>Mycoplasmatota</taxon>
        <taxon>Mollicutes</taxon>
        <taxon>Candidatus Izemoplasmatales</taxon>
        <taxon>Candidatus Izemoplasmataceae</taxon>
        <taxon>Candidatus Xianfuyuplasma</taxon>
    </lineage>
</organism>
<keyword evidence="4" id="KW-0540">Nuclease</keyword>
<keyword evidence="8 11" id="KW-0378">Hydrolase</keyword>
<dbReference type="KEGG" id="xcl:G4Z02_03400"/>
<dbReference type="CDD" id="cd22332">
    <property type="entry name" value="HsdR_N"/>
    <property type="match status" value="1"/>
</dbReference>
<dbReference type="Pfam" id="PF11867">
    <property type="entry name" value="T1RH-like_C"/>
    <property type="match status" value="1"/>
</dbReference>
<evidence type="ECO:0000313" key="14">
    <source>
        <dbReference type="Proteomes" id="UP000514720"/>
    </source>
</evidence>
<evidence type="ECO:0000256" key="10">
    <source>
        <dbReference type="ARBA" id="ARBA00023125"/>
    </source>
</evidence>
<evidence type="ECO:0000256" key="7">
    <source>
        <dbReference type="ARBA" id="ARBA00022759"/>
    </source>
</evidence>
<dbReference type="InterPro" id="IPR004473">
    <property type="entry name" value="Restrct_endonuc_typeI_HsdR"/>
</dbReference>
<evidence type="ECO:0000256" key="4">
    <source>
        <dbReference type="ARBA" id="ARBA00022722"/>
    </source>
</evidence>
<comment type="catalytic activity">
    <reaction evidence="1 11">
        <text>Endonucleolytic cleavage of DNA to give random double-stranded fragments with terminal 5'-phosphates, ATP is simultaneously hydrolyzed.</text>
        <dbReference type="EC" id="3.1.21.3"/>
    </reaction>
</comment>
<comment type="subunit">
    <text evidence="3 11">The type I restriction/modification system is composed of three polypeptides R, M and S.</text>
</comment>
<protein>
    <recommendedName>
        <fullName evidence="11">Type I restriction enzyme endonuclease subunit</fullName>
        <shortName evidence="11">R protein</shortName>
        <ecNumber evidence="11">3.1.21.3</ecNumber>
    </recommendedName>
</protein>
<dbReference type="InterPro" id="IPR007409">
    <property type="entry name" value="Restrct_endonuc_type1_HsdR_N"/>
</dbReference>
<dbReference type="Gene3D" id="3.90.1570.50">
    <property type="match status" value="1"/>
</dbReference>
<keyword evidence="9 11" id="KW-0067">ATP-binding</keyword>
<evidence type="ECO:0000256" key="6">
    <source>
        <dbReference type="ARBA" id="ARBA00022747"/>
    </source>
</evidence>
<dbReference type="CDD" id="cd18030">
    <property type="entry name" value="DEXHc_RE_I_HsdR"/>
    <property type="match status" value="1"/>
</dbReference>
<reference evidence="13 14" key="1">
    <citation type="submission" date="2020-02" db="EMBL/GenBank/DDBJ databases">
        <authorList>
            <person name="Zheng R.K."/>
            <person name="Sun C.M."/>
        </authorList>
    </citation>
    <scope>NUCLEOTIDE SEQUENCE [LARGE SCALE GENOMIC DNA]</scope>
    <source>
        <strain evidence="14">zrk13</strain>
    </source>
</reference>
<dbReference type="AlphaFoldDB" id="A0A7L7KQ73"/>
<dbReference type="GO" id="GO:0009035">
    <property type="term" value="F:type I site-specific deoxyribonuclease activity"/>
    <property type="evidence" value="ECO:0007669"/>
    <property type="project" value="UniProtKB-EC"/>
</dbReference>
<keyword evidence="14" id="KW-1185">Reference proteome</keyword>
<dbReference type="SMART" id="SM00487">
    <property type="entry name" value="DEXDc"/>
    <property type="match status" value="1"/>
</dbReference>
<keyword evidence="7 13" id="KW-0255">Endonuclease</keyword>
<dbReference type="GO" id="GO:0003677">
    <property type="term" value="F:DNA binding"/>
    <property type="evidence" value="ECO:0007669"/>
    <property type="project" value="UniProtKB-KW"/>
</dbReference>
<dbReference type="InterPro" id="IPR055180">
    <property type="entry name" value="HsdR_RecA-like_helicase_dom_2"/>
</dbReference>
<dbReference type="REBASE" id="432303">
    <property type="entry name" value="Fbazrk13ORF3410P"/>
</dbReference>
<dbReference type="Pfam" id="PF04313">
    <property type="entry name" value="HSDR_N"/>
    <property type="match status" value="1"/>
</dbReference>
<evidence type="ECO:0000256" key="11">
    <source>
        <dbReference type="RuleBase" id="RU364115"/>
    </source>
</evidence>
<dbReference type="Proteomes" id="UP000514720">
    <property type="component" value="Chromosome"/>
</dbReference>
<evidence type="ECO:0000256" key="5">
    <source>
        <dbReference type="ARBA" id="ARBA00022741"/>
    </source>
</evidence>
<evidence type="ECO:0000313" key="13">
    <source>
        <dbReference type="EMBL" id="QMS84837.1"/>
    </source>
</evidence>
<dbReference type="PANTHER" id="PTHR30195">
    <property type="entry name" value="TYPE I SITE-SPECIFIC DEOXYRIBONUCLEASE PROTEIN SUBUNIT M AND R"/>
    <property type="match status" value="1"/>
</dbReference>
<dbReference type="EMBL" id="CP048914">
    <property type="protein sequence ID" value="QMS84837.1"/>
    <property type="molecule type" value="Genomic_DNA"/>
</dbReference>
<evidence type="ECO:0000256" key="1">
    <source>
        <dbReference type="ARBA" id="ARBA00000851"/>
    </source>
</evidence>
<dbReference type="PROSITE" id="PS51192">
    <property type="entry name" value="HELICASE_ATP_BIND_1"/>
    <property type="match status" value="1"/>
</dbReference>
<dbReference type="InterPro" id="IPR027417">
    <property type="entry name" value="P-loop_NTPase"/>
</dbReference>
<dbReference type="InterPro" id="IPR014001">
    <property type="entry name" value="Helicase_ATP-bd"/>
</dbReference>
<feature type="domain" description="Helicase ATP-binding" evidence="12">
    <location>
        <begin position="288"/>
        <end position="472"/>
    </location>
</feature>
<dbReference type="CDD" id="cd18800">
    <property type="entry name" value="SF2_C_EcoR124I-like"/>
    <property type="match status" value="1"/>
</dbReference>
<dbReference type="RefSeq" id="WP_258878459.1">
    <property type="nucleotide sequence ID" value="NZ_CP048914.1"/>
</dbReference>
<dbReference type="Pfam" id="PF18766">
    <property type="entry name" value="SWI2_SNF2"/>
    <property type="match status" value="1"/>
</dbReference>
<evidence type="ECO:0000256" key="3">
    <source>
        <dbReference type="ARBA" id="ARBA00011296"/>
    </source>
</evidence>
<comment type="function">
    <text evidence="11">Subunit R is required for both nuclease and ATPase activities, but not for modification.</text>
</comment>
<keyword evidence="10 11" id="KW-0238">DNA-binding</keyword>
<sequence>MGVKVFYESDVEEAALQWLEELGYNIEFGPNISFDGEYPERDSYEEVILIERLREALLRINDTVPRQVIEDAIREITIPKQVSLIANNHAFHKMINEGVTVLHKEEDGSTVYPNIQLFDFENIENNDFLAVNQFTVVENRVEKRPDIVLFVNGLPLVVFELKTPSDEKVTVHHAYRQIKNYQKSISNLFVYNAFNVISDGHVAKAGTITSNEEWYMSWRTIDGINIAPKVLPQLETLLKGMFRKDIFMDIIKQFILFQENNNDYNKILAGYHQYHAVNTALESTYTATSEDGDRRIGVIWHTQGSGKSLSMVFYAGKMVISQELSNPTIVVITDRNDLDDQLFSTFSKSKDLLRSYPQQAESRDHLKELLDGRDSGGIIFTTIHKFAPNEEGLVTPLTERKNVIVMADEAHRSQYGFKAEVVKTKEEAYEKYGYAKHMRDSLPNASYIGFTGTPIETTDKNTRAVFGDYIDVYDMTRAVEDGTTVKIYYESRIARIDFTEEYELIDENYDDITEYQEDVQKEGLKRKWARLEAIVGAEPRIKVVAKDLVEHFEKRQASMETEVGKGMIVAMSRRIAVELHDAIIALRPDWLSDELMKGKIKVVMTGSSSDPEHWQTHIGNKQTRDTLSRRMKDNDDELQLVIVRDMWLTGFDVPSLHTMYVDKPMQGHNLMQAIARVNRVFKEKQGGLIVDYIGIAESLKKALSQYTDSDREQTGVDTELAVSVMMEKLELVRELLHGFDYSLYFKGRQTDKLKIIMATIDYIVGLSIKRKEDYIKLTSELTKAYSLCATTETAEKHNVEIGFYKSVRAGIIKLTTDNNKKKSRDQLDRELNQLISKSLKSDKVIDIMSEIGLAKPDISILSDEFLEEFKNMDHKNVAVELLKRLIQGKIRAFSRKTVVQSRLFSEMLEDSLAKYHKRLIDSTIVIEELIALAKDITKAAEAGKESGLTEDEYAFYQALASNIKAQEVMGIDVLKDIAKELTVKIKASTTVDWNIRDSVRAKMRFEIKVLLKKYKYPPDDPTDPNNYDRSVKLIMEQTELVCENEVQYGL</sequence>
<dbReference type="PANTHER" id="PTHR30195:SF15">
    <property type="entry name" value="TYPE I RESTRICTION ENZYME HINDI ENDONUCLEASE SUBUNIT"/>
    <property type="match status" value="1"/>
</dbReference>
<keyword evidence="5 11" id="KW-0547">Nucleotide-binding</keyword>
<dbReference type="InterPro" id="IPR021810">
    <property type="entry name" value="T1RH-like_C"/>
</dbReference>
<dbReference type="InterPro" id="IPR040980">
    <property type="entry name" value="SWI2_SNF2"/>
</dbReference>
<comment type="similarity">
    <text evidence="2 11">Belongs to the HsdR family.</text>
</comment>
<dbReference type="GO" id="GO:0009307">
    <property type="term" value="P:DNA restriction-modification system"/>
    <property type="evidence" value="ECO:0007669"/>
    <property type="project" value="UniProtKB-KW"/>
</dbReference>
<dbReference type="Pfam" id="PF22679">
    <property type="entry name" value="T1R_D3-like"/>
    <property type="match status" value="1"/>
</dbReference>
<dbReference type="InterPro" id="IPR051268">
    <property type="entry name" value="Type-I_R_enzyme_R_subunit"/>
</dbReference>
<dbReference type="SUPFAM" id="SSF52540">
    <property type="entry name" value="P-loop containing nucleoside triphosphate hydrolases"/>
    <property type="match status" value="2"/>
</dbReference>
<dbReference type="GO" id="GO:0005524">
    <property type="term" value="F:ATP binding"/>
    <property type="evidence" value="ECO:0007669"/>
    <property type="project" value="UniProtKB-KW"/>
</dbReference>
<evidence type="ECO:0000256" key="2">
    <source>
        <dbReference type="ARBA" id="ARBA00008598"/>
    </source>
</evidence>
<name>A0A7L7KQ73_9MOLU</name>
<proteinExistence type="inferred from homology"/>
<evidence type="ECO:0000256" key="8">
    <source>
        <dbReference type="ARBA" id="ARBA00022801"/>
    </source>
</evidence>
<evidence type="ECO:0000256" key="9">
    <source>
        <dbReference type="ARBA" id="ARBA00022840"/>
    </source>
</evidence>
<gene>
    <name evidence="13" type="ORF">G4Z02_03400</name>
</gene>
<dbReference type="EC" id="3.1.21.3" evidence="11"/>